<sequence>MDGSIGGKLTPPQFIRAGVFMCRHIHREGNGSLFLFPCTAGSTVATCVHRIGLMKHSTQLTIPAMHVHTKATESIILMLSLSTGRRTLPPRTHTHARGSSGCRHSEHTTHPPAQPPHPHHQMHVQDSQQPSRTRTSSSSSSTRAQGPTRRRTVIIAVIVTRSGVAGASQLIREAEQKECNKRERDELQRIQRERADNMRKGQQSRQHISHTTRRHPRKKGTQRQQPPTMQEEKISTTIFSQLIHTTNGKWQKPAANTQRTRSEHPPHQPHAPVDPHPSMTRQQNFQPSRLQWDTEPNSTQSHAVHHTRRKGDSGCALPLPPPFSSWQRRKTTAATRNCQHALQKKHSNPLQCASCVCVPAETQSIKVEKREQSMWRDAKKCTAEVRGGSNKKKTAQTHDCTAVQAVAIHTKFIQNKQTKTFPFILYKPHQTK</sequence>
<gene>
    <name evidence="2" type="ORF">ECC02_011320</name>
</gene>
<organism evidence="2 3">
    <name type="scientific">Trypanosoma cruzi</name>
    <dbReference type="NCBI Taxonomy" id="5693"/>
    <lineage>
        <taxon>Eukaryota</taxon>
        <taxon>Discoba</taxon>
        <taxon>Euglenozoa</taxon>
        <taxon>Kinetoplastea</taxon>
        <taxon>Metakinetoplastina</taxon>
        <taxon>Trypanosomatida</taxon>
        <taxon>Trypanosomatidae</taxon>
        <taxon>Trypanosoma</taxon>
        <taxon>Schizotrypanum</taxon>
    </lineage>
</organism>
<feature type="region of interest" description="Disordered" evidence="1">
    <location>
        <begin position="192"/>
        <end position="232"/>
    </location>
</feature>
<feature type="compositionally biased region" description="Polar residues" evidence="1">
    <location>
        <begin position="246"/>
        <end position="259"/>
    </location>
</feature>
<evidence type="ECO:0000313" key="2">
    <source>
        <dbReference type="EMBL" id="KAF5215956.1"/>
    </source>
</evidence>
<feature type="compositionally biased region" description="Low complexity" evidence="1">
    <location>
        <begin position="131"/>
        <end position="143"/>
    </location>
</feature>
<protein>
    <submittedName>
        <fullName evidence="2">Uncharacterized protein</fullName>
    </submittedName>
</protein>
<proteinExistence type="predicted"/>
<dbReference type="AlphaFoldDB" id="A0A7J6XP36"/>
<feature type="region of interest" description="Disordered" evidence="1">
    <location>
        <begin position="85"/>
        <end position="149"/>
    </location>
</feature>
<feature type="region of interest" description="Disordered" evidence="1">
    <location>
        <begin position="246"/>
        <end position="328"/>
    </location>
</feature>
<dbReference type="EMBL" id="JABDHM010000252">
    <property type="protein sequence ID" value="KAF5215956.1"/>
    <property type="molecule type" value="Genomic_DNA"/>
</dbReference>
<accession>A0A7J6XP36</accession>
<feature type="compositionally biased region" description="Polar residues" evidence="1">
    <location>
        <begin position="279"/>
        <end position="302"/>
    </location>
</feature>
<dbReference type="VEuPathDB" id="TriTrypDB:ECC02_011320"/>
<comment type="caution">
    <text evidence="2">The sequence shown here is derived from an EMBL/GenBank/DDBJ whole genome shotgun (WGS) entry which is preliminary data.</text>
</comment>
<evidence type="ECO:0000313" key="3">
    <source>
        <dbReference type="Proteomes" id="UP000583944"/>
    </source>
</evidence>
<feature type="compositionally biased region" description="Basic residues" evidence="1">
    <location>
        <begin position="207"/>
        <end position="221"/>
    </location>
</feature>
<reference evidence="2 3" key="1">
    <citation type="journal article" date="2019" name="Genome Biol. Evol.">
        <title>Nanopore Sequencing Significantly Improves Genome Assembly of the Protozoan Parasite Trypanosoma cruzi.</title>
        <authorList>
            <person name="Diaz-Viraque F."/>
            <person name="Pita S."/>
            <person name="Greif G."/>
            <person name="de Souza R.C.M."/>
            <person name="Iraola G."/>
            <person name="Robello C."/>
        </authorList>
    </citation>
    <scope>NUCLEOTIDE SEQUENCE [LARGE SCALE GENOMIC DNA]</scope>
    <source>
        <strain evidence="2 3">Berenice</strain>
    </source>
</reference>
<dbReference type="Proteomes" id="UP000583944">
    <property type="component" value="Unassembled WGS sequence"/>
</dbReference>
<evidence type="ECO:0000256" key="1">
    <source>
        <dbReference type="SAM" id="MobiDB-lite"/>
    </source>
</evidence>
<name>A0A7J6XP36_TRYCR</name>